<evidence type="ECO:0000256" key="5">
    <source>
        <dbReference type="ARBA" id="ARBA00023015"/>
    </source>
</evidence>
<comment type="caution">
    <text evidence="12">The sequence shown here is derived from an EMBL/GenBank/DDBJ whole genome shotgun (WGS) entry which is preliminary data.</text>
</comment>
<proteinExistence type="predicted"/>
<evidence type="ECO:0000256" key="8">
    <source>
        <dbReference type="PROSITE-ProRule" id="PRU00169"/>
    </source>
</evidence>
<dbReference type="SUPFAM" id="SSF46894">
    <property type="entry name" value="C-terminal effector domain of the bipartite response regulators"/>
    <property type="match status" value="1"/>
</dbReference>
<dbReference type="Gene3D" id="1.10.10.10">
    <property type="entry name" value="Winged helix-like DNA-binding domain superfamily/Winged helix DNA-binding domain"/>
    <property type="match status" value="1"/>
</dbReference>
<dbReference type="GO" id="GO:0000156">
    <property type="term" value="F:phosphorelay response regulator activity"/>
    <property type="evidence" value="ECO:0007669"/>
    <property type="project" value="TreeGrafter"/>
</dbReference>
<keyword evidence="4" id="KW-0902">Two-component regulatory system</keyword>
<dbReference type="CDD" id="cd00383">
    <property type="entry name" value="trans_reg_C"/>
    <property type="match status" value="1"/>
</dbReference>
<dbReference type="AlphaFoldDB" id="A0A4Y4F0E9"/>
<dbReference type="InterPro" id="IPR039420">
    <property type="entry name" value="WalR-like"/>
</dbReference>
<dbReference type="Proteomes" id="UP000319812">
    <property type="component" value="Unassembled WGS sequence"/>
</dbReference>
<organism evidence="12 13">
    <name type="scientific">Halomonas halmophila</name>
    <dbReference type="NCBI Taxonomy" id="252"/>
    <lineage>
        <taxon>Bacteria</taxon>
        <taxon>Pseudomonadati</taxon>
        <taxon>Pseudomonadota</taxon>
        <taxon>Gammaproteobacteria</taxon>
        <taxon>Oceanospirillales</taxon>
        <taxon>Halomonadaceae</taxon>
        <taxon>Halomonas</taxon>
    </lineage>
</organism>
<comment type="caution">
    <text evidence="8">Lacks conserved residue(s) required for the propagation of feature annotation.</text>
</comment>
<feature type="domain" description="Response regulatory" evidence="10">
    <location>
        <begin position="12"/>
        <end position="124"/>
    </location>
</feature>
<comment type="subcellular location">
    <subcellularLocation>
        <location evidence="1">Cytoplasm</location>
    </subcellularLocation>
</comment>
<dbReference type="GO" id="GO:0006355">
    <property type="term" value="P:regulation of DNA-templated transcription"/>
    <property type="evidence" value="ECO:0007669"/>
    <property type="project" value="InterPro"/>
</dbReference>
<dbReference type="Gene3D" id="3.40.50.2300">
    <property type="match status" value="1"/>
</dbReference>
<dbReference type="Pfam" id="PF00486">
    <property type="entry name" value="Trans_reg_C"/>
    <property type="match status" value="1"/>
</dbReference>
<evidence type="ECO:0000259" key="10">
    <source>
        <dbReference type="PROSITE" id="PS50110"/>
    </source>
</evidence>
<evidence type="ECO:0000313" key="12">
    <source>
        <dbReference type="EMBL" id="GED23722.1"/>
    </source>
</evidence>
<dbReference type="InterPro" id="IPR011006">
    <property type="entry name" value="CheY-like_superfamily"/>
</dbReference>
<evidence type="ECO:0000256" key="4">
    <source>
        <dbReference type="ARBA" id="ARBA00023012"/>
    </source>
</evidence>
<feature type="DNA-binding region" description="OmpR/PhoB-type" evidence="9">
    <location>
        <begin position="134"/>
        <end position="233"/>
    </location>
</feature>
<dbReference type="FunFam" id="1.10.10.10:FF:000099">
    <property type="entry name" value="Two-component system response regulator TorR"/>
    <property type="match status" value="1"/>
</dbReference>
<evidence type="ECO:0000256" key="7">
    <source>
        <dbReference type="ARBA" id="ARBA00023163"/>
    </source>
</evidence>
<dbReference type="OrthoDB" id="9802426at2"/>
<dbReference type="PANTHER" id="PTHR48111:SF47">
    <property type="entry name" value="TRANSCRIPTIONAL REGULATORY PROTEIN RSTA"/>
    <property type="match status" value="1"/>
</dbReference>
<sequence>MIPESGARQRPRVLVIATAAFSTDPVTACLMALSWDVSVIDDASPLQHLAATRPDLLIVCRGGSGAASAVTCQRLRREYAGPLLVLDGQPEASREVQALEEGADDYVAHDVEPRVLVARAGSLLRRRSVVVSPPARLSFQGLEIDAMNREASSDNGVLDLTSAEFDLLWLLASHAGSVVTREEIFGQLRGIKYDGQDRSIDVRVSRIRAKIGDDPHQPARIKTVRSRGYLFVLDP</sequence>
<dbReference type="PROSITE" id="PS50110">
    <property type="entry name" value="RESPONSE_REGULATORY"/>
    <property type="match status" value="1"/>
</dbReference>
<dbReference type="InterPro" id="IPR001789">
    <property type="entry name" value="Sig_transdc_resp-reg_receiver"/>
</dbReference>
<gene>
    <name evidence="12" type="primary">rstA</name>
    <name evidence="12" type="ORF">HHA01_26990</name>
</gene>
<keyword evidence="2" id="KW-0963">Cytoplasm</keyword>
<dbReference type="RefSeq" id="WP_141321668.1">
    <property type="nucleotide sequence ID" value="NZ_BJOC01000046.1"/>
</dbReference>
<evidence type="ECO:0000256" key="6">
    <source>
        <dbReference type="ARBA" id="ARBA00023125"/>
    </source>
</evidence>
<keyword evidence="3" id="KW-0597">Phosphoprotein</keyword>
<evidence type="ECO:0000256" key="2">
    <source>
        <dbReference type="ARBA" id="ARBA00022490"/>
    </source>
</evidence>
<dbReference type="GO" id="GO:0000976">
    <property type="term" value="F:transcription cis-regulatory region binding"/>
    <property type="evidence" value="ECO:0007669"/>
    <property type="project" value="TreeGrafter"/>
</dbReference>
<keyword evidence="13" id="KW-1185">Reference proteome</keyword>
<dbReference type="InterPro" id="IPR001867">
    <property type="entry name" value="OmpR/PhoB-type_DNA-bd"/>
</dbReference>
<dbReference type="GO" id="GO:0032993">
    <property type="term" value="C:protein-DNA complex"/>
    <property type="evidence" value="ECO:0007669"/>
    <property type="project" value="TreeGrafter"/>
</dbReference>
<evidence type="ECO:0000256" key="9">
    <source>
        <dbReference type="PROSITE-ProRule" id="PRU01091"/>
    </source>
</evidence>
<feature type="domain" description="OmpR/PhoB-type" evidence="11">
    <location>
        <begin position="134"/>
        <end position="233"/>
    </location>
</feature>
<reference evidence="12 13" key="1">
    <citation type="submission" date="2019-06" db="EMBL/GenBank/DDBJ databases">
        <title>Whole genome shotgun sequence of Halomonas halmophila NBRC 15537.</title>
        <authorList>
            <person name="Hosoyama A."/>
            <person name="Uohara A."/>
            <person name="Ohji S."/>
            <person name="Ichikawa N."/>
        </authorList>
    </citation>
    <scope>NUCLEOTIDE SEQUENCE [LARGE SCALE GENOMIC DNA]</scope>
    <source>
        <strain evidence="12 13">NBRC 15537</strain>
    </source>
</reference>
<dbReference type="PROSITE" id="PS51755">
    <property type="entry name" value="OMPR_PHOB"/>
    <property type="match status" value="1"/>
</dbReference>
<evidence type="ECO:0000313" key="13">
    <source>
        <dbReference type="Proteomes" id="UP000319812"/>
    </source>
</evidence>
<keyword evidence="7" id="KW-0804">Transcription</keyword>
<dbReference type="EMBL" id="BJOC01000046">
    <property type="protein sequence ID" value="GED23722.1"/>
    <property type="molecule type" value="Genomic_DNA"/>
</dbReference>
<dbReference type="GO" id="GO:0005829">
    <property type="term" value="C:cytosol"/>
    <property type="evidence" value="ECO:0007669"/>
    <property type="project" value="TreeGrafter"/>
</dbReference>
<dbReference type="InterPro" id="IPR036388">
    <property type="entry name" value="WH-like_DNA-bd_sf"/>
</dbReference>
<evidence type="ECO:0000259" key="11">
    <source>
        <dbReference type="PROSITE" id="PS51755"/>
    </source>
</evidence>
<name>A0A4Y4F0E9_9GAMM</name>
<protein>
    <submittedName>
        <fullName evidence="12">DNA-binding response regulator</fullName>
    </submittedName>
</protein>
<dbReference type="SMART" id="SM00862">
    <property type="entry name" value="Trans_reg_C"/>
    <property type="match status" value="1"/>
</dbReference>
<dbReference type="SUPFAM" id="SSF52172">
    <property type="entry name" value="CheY-like"/>
    <property type="match status" value="1"/>
</dbReference>
<evidence type="ECO:0000256" key="3">
    <source>
        <dbReference type="ARBA" id="ARBA00022553"/>
    </source>
</evidence>
<evidence type="ECO:0000256" key="1">
    <source>
        <dbReference type="ARBA" id="ARBA00004496"/>
    </source>
</evidence>
<keyword evidence="6 9" id="KW-0238">DNA-binding</keyword>
<dbReference type="InterPro" id="IPR016032">
    <property type="entry name" value="Sig_transdc_resp-reg_C-effctor"/>
</dbReference>
<keyword evidence="5" id="KW-0805">Transcription regulation</keyword>
<dbReference type="PANTHER" id="PTHR48111">
    <property type="entry name" value="REGULATOR OF RPOS"/>
    <property type="match status" value="1"/>
</dbReference>
<accession>A0A4Y4F0E9</accession>